<feature type="region of interest" description="Disordered" evidence="1">
    <location>
        <begin position="302"/>
        <end position="321"/>
    </location>
</feature>
<dbReference type="Proteomes" id="UP001287286">
    <property type="component" value="Unassembled WGS sequence"/>
</dbReference>
<comment type="caution">
    <text evidence="2">The sequence shown here is derived from an EMBL/GenBank/DDBJ whole genome shotgun (WGS) entry which is preliminary data.</text>
</comment>
<organism evidence="2 3">
    <name type="scientific">Purpureocillium lilacinum</name>
    <name type="common">Paecilomyces lilacinus</name>
    <dbReference type="NCBI Taxonomy" id="33203"/>
    <lineage>
        <taxon>Eukaryota</taxon>
        <taxon>Fungi</taxon>
        <taxon>Dikarya</taxon>
        <taxon>Ascomycota</taxon>
        <taxon>Pezizomycotina</taxon>
        <taxon>Sordariomycetes</taxon>
        <taxon>Hypocreomycetidae</taxon>
        <taxon>Hypocreales</taxon>
        <taxon>Ophiocordycipitaceae</taxon>
        <taxon>Purpureocillium</taxon>
    </lineage>
</organism>
<proteinExistence type="predicted"/>
<protein>
    <submittedName>
        <fullName evidence="2">Uncharacterized protein</fullName>
    </submittedName>
</protein>
<sequence length="673" mass="74525">MPSEPTGGGMEGGAWFHADCAVRESARRFGRGNPQVCQRIGWIAGDGSETGLTALRRASPQRTAPAVARPMHLPVLFFIGSRSHDSLPLAGPAGRRHLLAVRACPVMLGLACLATHWQPSVPPAPTAAPRPRPAVESQLATCKRRCPPHPTVRAVPSFRSSLTAGASTPSIGWHAGSACVRVSASSVTGSKDSMPTAASIIRPRYARSLRNSAELLQSPFKRARRVWRMPNTRPLNTPKLLSSHPRATNISANAGFPETQAASFAAASVTMRRGSSFQSRPPIGGLSLAFEVHFMVAQSLDEPARNPQPQTRQEKWTCPKGSQDPCGDIMRRCMAVLSANGCDSRIVRRHAADMEKVWETEFAATWLLKPSSRPKPSDYAPAGYKWHGFKLRTPFFYRAEALSRRPLFMRCLAGLQDAVLLHLNSSCQLNVSVASYQHLGHLTEAKKLTTLVWLLEKQFLLILCPRVPLLTGRSMLTTDHSRLAKGSRSPVQRQAPVSIRHDAPRFRDSALDAQMQRLWACSSLKELEELLCRADNGEPLAFSIVQDELPSNPNRSSGTWKAVFRYAVWHPHEGVDVTEAWLRLLSAFLAAAQAQGRYFNEFATQTEEMTTWLDQAHSTEDEHLPALLQRFGLRNDEQVWQAARRLYAGSVVERAPRCRHRIRSLSIFPKSKR</sequence>
<dbReference type="EMBL" id="JAWRVI010000001">
    <property type="protein sequence ID" value="KAK4095622.1"/>
    <property type="molecule type" value="Genomic_DNA"/>
</dbReference>
<evidence type="ECO:0000313" key="3">
    <source>
        <dbReference type="Proteomes" id="UP001287286"/>
    </source>
</evidence>
<keyword evidence="3" id="KW-1185">Reference proteome</keyword>
<gene>
    <name evidence="2" type="ORF">Purlil1_418</name>
</gene>
<reference evidence="2 3" key="1">
    <citation type="journal article" date="2024" name="Microbiol. Resour. Announc.">
        <title>Genome annotations for the ascomycete fungi Trichoderma harzianum, Trichoderma aggressivum, and Purpureocillium lilacinum.</title>
        <authorList>
            <person name="Beijen E.P.W."/>
            <person name="Ohm R.A."/>
        </authorList>
    </citation>
    <scope>NUCLEOTIDE SEQUENCE [LARGE SCALE GENOMIC DNA]</scope>
    <source>
        <strain evidence="2 3">CBS 150709</strain>
    </source>
</reference>
<name>A0ABR0CHQ0_PURLI</name>
<accession>A0ABR0CHQ0</accession>
<evidence type="ECO:0000313" key="2">
    <source>
        <dbReference type="EMBL" id="KAK4095622.1"/>
    </source>
</evidence>
<evidence type="ECO:0000256" key="1">
    <source>
        <dbReference type="SAM" id="MobiDB-lite"/>
    </source>
</evidence>